<feature type="transmembrane region" description="Helical" evidence="1">
    <location>
        <begin position="262"/>
        <end position="281"/>
    </location>
</feature>
<evidence type="ECO:0000313" key="2">
    <source>
        <dbReference type="EMBL" id="CAK0800547.1"/>
    </source>
</evidence>
<evidence type="ECO:0000256" key="1">
    <source>
        <dbReference type="SAM" id="Phobius"/>
    </source>
</evidence>
<dbReference type="Proteomes" id="UP001189429">
    <property type="component" value="Unassembled WGS sequence"/>
</dbReference>
<reference evidence="2" key="1">
    <citation type="submission" date="2023-10" db="EMBL/GenBank/DDBJ databases">
        <authorList>
            <person name="Chen Y."/>
            <person name="Shah S."/>
            <person name="Dougan E. K."/>
            <person name="Thang M."/>
            <person name="Chan C."/>
        </authorList>
    </citation>
    <scope>NUCLEOTIDE SEQUENCE [LARGE SCALE GENOMIC DNA]</scope>
</reference>
<organism evidence="2 3">
    <name type="scientific">Prorocentrum cordatum</name>
    <dbReference type="NCBI Taxonomy" id="2364126"/>
    <lineage>
        <taxon>Eukaryota</taxon>
        <taxon>Sar</taxon>
        <taxon>Alveolata</taxon>
        <taxon>Dinophyceae</taxon>
        <taxon>Prorocentrales</taxon>
        <taxon>Prorocentraceae</taxon>
        <taxon>Prorocentrum</taxon>
    </lineage>
</organism>
<evidence type="ECO:0000313" key="3">
    <source>
        <dbReference type="Proteomes" id="UP001189429"/>
    </source>
</evidence>
<dbReference type="EMBL" id="CAUYUJ010002391">
    <property type="protein sequence ID" value="CAK0800547.1"/>
    <property type="molecule type" value="Genomic_DNA"/>
</dbReference>
<protein>
    <submittedName>
        <fullName evidence="2">Uncharacterized protein</fullName>
    </submittedName>
</protein>
<keyword evidence="3" id="KW-1185">Reference proteome</keyword>
<feature type="transmembrane region" description="Helical" evidence="1">
    <location>
        <begin position="491"/>
        <end position="511"/>
    </location>
</feature>
<feature type="transmembrane region" description="Helical" evidence="1">
    <location>
        <begin position="391"/>
        <end position="414"/>
    </location>
</feature>
<feature type="transmembrane region" description="Helical" evidence="1">
    <location>
        <begin position="420"/>
        <end position="443"/>
    </location>
</feature>
<feature type="non-terminal residue" evidence="2">
    <location>
        <position position="1"/>
    </location>
</feature>
<comment type="caution">
    <text evidence="2">The sequence shown here is derived from an EMBL/GenBank/DDBJ whole genome shotgun (WGS) entry which is preliminary data.</text>
</comment>
<proteinExistence type="predicted"/>
<feature type="transmembrane region" description="Helical" evidence="1">
    <location>
        <begin position="675"/>
        <end position="698"/>
    </location>
</feature>
<gene>
    <name evidence="2" type="ORF">PCOR1329_LOCUS8676</name>
</gene>
<feature type="transmembrane region" description="Helical" evidence="1">
    <location>
        <begin position="330"/>
        <end position="349"/>
    </location>
</feature>
<sequence>QGGMAGLNIWVRKQLSQSRGPNNHHKQVAVDSKFLSRGFAEVISVCKVPLTATLGAGEVGVMLQQGGDHDAEDVDGLDCRKHSTIGFRGKACDVAQDCRDVCLIVVGCGRDARELARRRCAAHGRLLVLWTGTPPAGSYQPSKFTWCPPPTSLSEPWTPRIVSCTPRADILREVVYDCAGGRPRKWCKRGADVVLLDETHTYQIAEANCENSLSGLRVLQGGKVIWEITGCVTIVGPGCDVERVPVGVQNQCAMPIPLHTNTGIVCWTLYFAIVFILALHVESSDFNTYRGLPFWRSPLWVGYGPFGYHYVNDMVSPSACGRYVGRTCRVLAAVLWVVLGATLATLPARPDRFLTYFWVAGIGTGLYCAIGVPVHLVLVGRSPAYWRWHGGGFVLCTLGSWFILYGLCAVFVALGRNFPAVAAILMPIAVSSTEGLTVVVLAYGYHHYAYKANASGDQYTVLTCALSLIHAFSEGARLAVVIMSAVRTNTYMWVLSTICSLLLNLATRMGWTRLAVMRLLHLVKSGSWHILRPSMCTRVHSQAKFQLGYVRFTAPLAIGFVRGILKGRSPLSNSSAVLAVGCVFMFEFVEDLIVWNEWLPYAKPCDHLPEYFTWYRNIGRFDPHQSYTITSKPHSATSFDDPQASSLSVEPAPEEVVSRPLPLHGARRLSFTMHVIAVAPAALFILCALQLFLGAGYVSGRCENPLDDILSQAFLVAMHAPC</sequence>
<keyword evidence="1" id="KW-0472">Membrane</keyword>
<accession>A0ABN9Q492</accession>
<keyword evidence="1" id="KW-0812">Transmembrane</keyword>
<feature type="transmembrane region" description="Helical" evidence="1">
    <location>
        <begin position="355"/>
        <end position="379"/>
    </location>
</feature>
<keyword evidence="1" id="KW-1133">Transmembrane helix</keyword>
<name>A0ABN9Q492_9DINO</name>